<dbReference type="EMBL" id="FUYG01000004">
    <property type="protein sequence ID" value="SKA94575.1"/>
    <property type="molecule type" value="Genomic_DNA"/>
</dbReference>
<name>A0A1T4XZY5_9MICO</name>
<organism evidence="2 3">
    <name type="scientific">Agreia bicolorata</name>
    <dbReference type="NCBI Taxonomy" id="110935"/>
    <lineage>
        <taxon>Bacteria</taxon>
        <taxon>Bacillati</taxon>
        <taxon>Actinomycetota</taxon>
        <taxon>Actinomycetes</taxon>
        <taxon>Micrococcales</taxon>
        <taxon>Microbacteriaceae</taxon>
        <taxon>Agreia</taxon>
    </lineage>
</organism>
<dbReference type="Gene3D" id="3.40.50.2000">
    <property type="entry name" value="Glycogen Phosphorylase B"/>
    <property type="match status" value="1"/>
</dbReference>
<evidence type="ECO:0000256" key="1">
    <source>
        <dbReference type="ARBA" id="ARBA00022679"/>
    </source>
</evidence>
<dbReference type="Proteomes" id="UP000189735">
    <property type="component" value="Unassembled WGS sequence"/>
</dbReference>
<dbReference type="AlphaFoldDB" id="A0A1T4XZY5"/>
<sequence>MVYDDSSVSAGAHESRGLRIGVVSAFPPGRNSLNEFGFHLVKHLARLDEVNEVLVYSDETTAGDPDAIQKVTFRPCWRFNSLKNVLTVPRAIALTAPDAVILNLQFASFGDKRIPGALGLFIPALLRFRRVPTLLILHNLADNVDMKDAGFAGSAVAARAMTLAGRILTRVLLRADLVALTIPRYVEFLQSSYGARNAILAPHGSFEKIATPSFGSPSGPRTIMAFGKWGTYKTVDMLVDAYSELLRRGEKNIRLVLAGTDSPNSSGYMAAAADRYADVPNLEFPGYIAEADIANLFLSASVVAFPYTSTTGSSGVLHQAGEYGRAAVLPRIGDLVDIVEEEGFRGVYFEPGDPMSLADALAQVLDDPATQEALGRRNFAAATGIPMSEVVQWHIAHIERILEKRRRSIR</sequence>
<dbReference type="Pfam" id="PF13692">
    <property type="entry name" value="Glyco_trans_1_4"/>
    <property type="match status" value="1"/>
</dbReference>
<protein>
    <submittedName>
        <fullName evidence="2">Glycosyltransferase involved in cell wall bisynthesis</fullName>
    </submittedName>
</protein>
<evidence type="ECO:0000313" key="2">
    <source>
        <dbReference type="EMBL" id="SKA94575.1"/>
    </source>
</evidence>
<dbReference type="PANTHER" id="PTHR46401:SF2">
    <property type="entry name" value="GLYCOSYLTRANSFERASE WBBK-RELATED"/>
    <property type="match status" value="1"/>
</dbReference>
<dbReference type="PANTHER" id="PTHR46401">
    <property type="entry name" value="GLYCOSYLTRANSFERASE WBBK-RELATED"/>
    <property type="match status" value="1"/>
</dbReference>
<dbReference type="SUPFAM" id="SSF53756">
    <property type="entry name" value="UDP-Glycosyltransferase/glycogen phosphorylase"/>
    <property type="match status" value="1"/>
</dbReference>
<dbReference type="GO" id="GO:0009103">
    <property type="term" value="P:lipopolysaccharide biosynthetic process"/>
    <property type="evidence" value="ECO:0007669"/>
    <property type="project" value="TreeGrafter"/>
</dbReference>
<gene>
    <name evidence="2" type="ORF">SAMN06295879_1967</name>
</gene>
<proteinExistence type="predicted"/>
<evidence type="ECO:0000313" key="3">
    <source>
        <dbReference type="Proteomes" id="UP000189735"/>
    </source>
</evidence>
<dbReference type="GO" id="GO:0016757">
    <property type="term" value="F:glycosyltransferase activity"/>
    <property type="evidence" value="ECO:0007669"/>
    <property type="project" value="TreeGrafter"/>
</dbReference>
<accession>A0A1T4XZY5</accession>
<reference evidence="3" key="1">
    <citation type="submission" date="2017-02" db="EMBL/GenBank/DDBJ databases">
        <authorList>
            <person name="Varghese N."/>
            <person name="Submissions S."/>
        </authorList>
    </citation>
    <scope>NUCLEOTIDE SEQUENCE [LARGE SCALE GENOMIC DNA]</scope>
    <source>
        <strain evidence="3">VKM Ac-2052</strain>
    </source>
</reference>
<keyword evidence="1 2" id="KW-0808">Transferase</keyword>
<dbReference type="RefSeq" id="WP_139368672.1">
    <property type="nucleotide sequence ID" value="NZ_FUYG01000004.1"/>
</dbReference>